<dbReference type="OrthoDB" id="7951357at2"/>
<feature type="signal peptide" evidence="2">
    <location>
        <begin position="1"/>
        <end position="16"/>
    </location>
</feature>
<dbReference type="Proteomes" id="UP000198977">
    <property type="component" value="Unassembled WGS sequence"/>
</dbReference>
<feature type="region of interest" description="Disordered" evidence="1">
    <location>
        <begin position="94"/>
        <end position="128"/>
    </location>
</feature>
<dbReference type="STRING" id="74348.SAMN04488523_11262"/>
<accession>A0A1I2EID8</accession>
<dbReference type="RefSeq" id="WP_093924895.1">
    <property type="nucleotide sequence ID" value="NZ_FOMW01000012.1"/>
</dbReference>
<reference evidence="3 4" key="1">
    <citation type="submission" date="2016-10" db="EMBL/GenBank/DDBJ databases">
        <authorList>
            <person name="de Groot N.N."/>
        </authorList>
    </citation>
    <scope>NUCLEOTIDE SEQUENCE [LARGE SCALE GENOMIC DNA]</scope>
    <source>
        <strain evidence="3 4">DSM 11443</strain>
    </source>
</reference>
<gene>
    <name evidence="3" type="ORF">SAMN04488523_11262</name>
</gene>
<keyword evidence="4" id="KW-1185">Reference proteome</keyword>
<evidence type="ECO:0000313" key="4">
    <source>
        <dbReference type="Proteomes" id="UP000198977"/>
    </source>
</evidence>
<keyword evidence="2" id="KW-0732">Signal</keyword>
<evidence type="ECO:0008006" key="5">
    <source>
        <dbReference type="Google" id="ProtNLM"/>
    </source>
</evidence>
<feature type="region of interest" description="Disordered" evidence="1">
    <location>
        <begin position="42"/>
        <end position="75"/>
    </location>
</feature>
<dbReference type="PROSITE" id="PS51257">
    <property type="entry name" value="PROKAR_LIPOPROTEIN"/>
    <property type="match status" value="1"/>
</dbReference>
<feature type="compositionally biased region" description="Polar residues" evidence="1">
    <location>
        <begin position="94"/>
        <end position="118"/>
    </location>
</feature>
<protein>
    <recommendedName>
        <fullName evidence="5">Excalibur calcium-binding domain-containing protein</fullName>
    </recommendedName>
</protein>
<organism evidence="3 4">
    <name type="scientific">Sulfitobacter brevis</name>
    <dbReference type="NCBI Taxonomy" id="74348"/>
    <lineage>
        <taxon>Bacteria</taxon>
        <taxon>Pseudomonadati</taxon>
        <taxon>Pseudomonadota</taxon>
        <taxon>Alphaproteobacteria</taxon>
        <taxon>Rhodobacterales</taxon>
        <taxon>Roseobacteraceae</taxon>
        <taxon>Sulfitobacter</taxon>
    </lineage>
</organism>
<feature type="chain" id="PRO_5011441220" description="Excalibur calcium-binding domain-containing protein" evidence="2">
    <location>
        <begin position="17"/>
        <end position="256"/>
    </location>
</feature>
<feature type="compositionally biased region" description="Low complexity" evidence="1">
    <location>
        <begin position="65"/>
        <end position="75"/>
    </location>
</feature>
<dbReference type="EMBL" id="FOMW01000012">
    <property type="protein sequence ID" value="SFE92519.1"/>
    <property type="molecule type" value="Genomic_DNA"/>
</dbReference>
<evidence type="ECO:0000313" key="3">
    <source>
        <dbReference type="EMBL" id="SFE92519.1"/>
    </source>
</evidence>
<proteinExistence type="predicted"/>
<sequence length="256" mass="26228">MITRVLFVLAAGVTLAACQPAIPDSGPDSGTGVGFDGTFEQQQQQRDAALAGVPAPSEVSSAPLSASGFDSSANDGSAAATAAETARVLEATRQGSNNGLGNNAATNSGISPIQASPSNPAPSAVDSAGISRENNFDAVADQRTIGDDAARIAANRAAYEVIQPEALPNRADAGPNIVAYALSTKNAVGTQIYTRVGLNKARKYDRACSEYNHADQAQLAFLEAGGPERDRSGMDPDGDGFACTWDPTPFRRAAQG</sequence>
<name>A0A1I2EID8_9RHOB</name>
<evidence type="ECO:0000256" key="1">
    <source>
        <dbReference type="SAM" id="MobiDB-lite"/>
    </source>
</evidence>
<dbReference type="AlphaFoldDB" id="A0A1I2EID8"/>
<evidence type="ECO:0000256" key="2">
    <source>
        <dbReference type="SAM" id="SignalP"/>
    </source>
</evidence>
<feature type="region of interest" description="Disordered" evidence="1">
    <location>
        <begin position="226"/>
        <end position="256"/>
    </location>
</feature>